<sequence length="126" mass="14342">MPKSIIITRPVVVKIRVTERYKTALLQQIEYSVRRLDLELQRLERPGAPQLADERQKRLEARQKLVEQAQGVRRLQPGDEVLHGRVESLVRLAVGDDWQSVMGVEVLLEDGRVVDIRTPAGGPDNE</sequence>
<dbReference type="RefSeq" id="WP_012301780.1">
    <property type="nucleotide sequence ID" value="NC_010424.1"/>
</dbReference>
<dbReference type="Proteomes" id="UP000008544">
    <property type="component" value="Chromosome"/>
</dbReference>
<evidence type="ECO:0008006" key="3">
    <source>
        <dbReference type="Google" id="ProtNLM"/>
    </source>
</evidence>
<reference evidence="1 2" key="2">
    <citation type="journal article" date="2008" name="Science">
        <title>Environmental genomics reveals a single-species ecosystem deep within Earth.</title>
        <authorList>
            <person name="Chivian D."/>
            <person name="Brodie E.L."/>
            <person name="Alm E.J."/>
            <person name="Culley D.E."/>
            <person name="Dehal P.S."/>
            <person name="Desantis T.Z."/>
            <person name="Gihring T.M."/>
            <person name="Lapidus A."/>
            <person name="Lin L.H."/>
            <person name="Lowry S.R."/>
            <person name="Moser D.P."/>
            <person name="Richardson P.M."/>
            <person name="Southam G."/>
            <person name="Wanger G."/>
            <person name="Pratt L.M."/>
            <person name="Andersen G.L."/>
            <person name="Hazen T.C."/>
            <person name="Brockman F.J."/>
            <person name="Arkin A.P."/>
            <person name="Onstott T.C."/>
        </authorList>
    </citation>
    <scope>NUCLEOTIDE SEQUENCE [LARGE SCALE GENOMIC DNA]</scope>
    <source>
        <strain evidence="1 2">MP104C</strain>
    </source>
</reference>
<keyword evidence="2" id="KW-1185">Reference proteome</keyword>
<dbReference type="HOGENOM" id="CLU_135539_0_1_9"/>
<protein>
    <recommendedName>
        <fullName evidence="3">YlqD protein</fullName>
    </recommendedName>
</protein>
<dbReference type="STRING" id="477974.Daud_0658"/>
<reference evidence="2" key="1">
    <citation type="submission" date="2007-10" db="EMBL/GenBank/DDBJ databases">
        <title>Complete sequence of chromosome of Desulforudis audaxviator MP104C.</title>
        <authorList>
            <person name="Copeland A."/>
            <person name="Lucas S."/>
            <person name="Lapidus A."/>
            <person name="Barry K."/>
            <person name="Glavina del Rio T."/>
            <person name="Dalin E."/>
            <person name="Tice H."/>
            <person name="Bruce D."/>
            <person name="Pitluck S."/>
            <person name="Lowry S.R."/>
            <person name="Larimer F."/>
            <person name="Land M.L."/>
            <person name="Hauser L."/>
            <person name="Kyrpides N."/>
            <person name="Ivanova N.N."/>
            <person name="Richardson P."/>
        </authorList>
    </citation>
    <scope>NUCLEOTIDE SEQUENCE [LARGE SCALE GENOMIC DNA]</scope>
    <source>
        <strain evidence="2">MP104C</strain>
    </source>
</reference>
<proteinExistence type="predicted"/>
<dbReference type="InterPro" id="IPR021297">
    <property type="entry name" value="YlqD"/>
</dbReference>
<dbReference type="AlphaFoldDB" id="B1I2M9"/>
<evidence type="ECO:0000313" key="1">
    <source>
        <dbReference type="EMBL" id="ACA59192.1"/>
    </source>
</evidence>
<dbReference type="KEGG" id="dau:Daud_0658"/>
<evidence type="ECO:0000313" key="2">
    <source>
        <dbReference type="Proteomes" id="UP000008544"/>
    </source>
</evidence>
<dbReference type="Pfam" id="PF11068">
    <property type="entry name" value="YlqD"/>
    <property type="match status" value="2"/>
</dbReference>
<accession>B1I2M9</accession>
<dbReference type="Gene3D" id="6.10.140.1110">
    <property type="match status" value="2"/>
</dbReference>
<gene>
    <name evidence="1" type="ordered locus">Daud_0658</name>
</gene>
<organism evidence="1 2">
    <name type="scientific">Desulforudis audaxviator (strain MP104C)</name>
    <dbReference type="NCBI Taxonomy" id="477974"/>
    <lineage>
        <taxon>Bacteria</taxon>
        <taxon>Bacillati</taxon>
        <taxon>Bacillota</taxon>
        <taxon>Clostridia</taxon>
        <taxon>Thermoanaerobacterales</taxon>
        <taxon>Candidatus Desulforudaceae</taxon>
        <taxon>Candidatus Desulforudis</taxon>
    </lineage>
</organism>
<name>B1I2M9_DESAP</name>
<dbReference type="EMBL" id="CP000860">
    <property type="protein sequence ID" value="ACA59192.1"/>
    <property type="molecule type" value="Genomic_DNA"/>
</dbReference>
<dbReference type="eggNOG" id="ENOG50333P3">
    <property type="taxonomic scope" value="Bacteria"/>
</dbReference>